<gene>
    <name evidence="2" type="ORF">AAE3_LOCUS12769</name>
</gene>
<feature type="compositionally biased region" description="Basic and acidic residues" evidence="1">
    <location>
        <begin position="132"/>
        <end position="146"/>
    </location>
</feature>
<evidence type="ECO:0000256" key="1">
    <source>
        <dbReference type="SAM" id="MobiDB-lite"/>
    </source>
</evidence>
<evidence type="ECO:0000313" key="2">
    <source>
        <dbReference type="EMBL" id="CAA7270486.1"/>
    </source>
</evidence>
<name>A0A8S0X0S6_CYCAE</name>
<protein>
    <submittedName>
        <fullName evidence="2">Uncharacterized protein</fullName>
    </submittedName>
</protein>
<feature type="region of interest" description="Disordered" evidence="1">
    <location>
        <begin position="404"/>
        <end position="441"/>
    </location>
</feature>
<proteinExistence type="predicted"/>
<keyword evidence="3" id="KW-1185">Reference proteome</keyword>
<feature type="region of interest" description="Disordered" evidence="1">
    <location>
        <begin position="127"/>
        <end position="170"/>
    </location>
</feature>
<dbReference type="OrthoDB" id="10471394at2759"/>
<sequence length="456" mass="48953">MTAFDPTKLADTQSHPGESPAGNTAVSSNPKSPEQKAEQPEGQTPSCPGYFKETVYAGGDVLETVGVPCDHDNDRCKRLRNKLAASEAGFESKGASRPYIVNNVDCGNTTITTLSNIGQDNSKVYVRLPKGLPRDREREPTPKPGKDAANSRCAEEQDQSSTGDASCPGYNTRVISKRDSTCETLVSPCKHDNKRCEKLRRDKFGERKRDDSTNLKKPSQRPSQRSSPDSEEARRGTAGPGGHNFSYGYGYAPAPPYAPGWTSSYAPYPYGAYTAAGAYAYAGYGGFANATTVTSIGSNNVYNHVISNVGNINTVEREGGYSAKDLASADEGRRIRDEGKRIRKEAKRLREQARNVHEGERMPYYPPAPGWGAYPAYGIPSAYSAPSSPFPPPPSPYFNEPGPSQWYGASPGGSGFAGDSANVNLGGPSSGSSRAGGFAHLEGNINGKYVNRFEEL</sequence>
<dbReference type="AlphaFoldDB" id="A0A8S0X0S6"/>
<feature type="compositionally biased region" description="Polar residues" evidence="1">
    <location>
        <begin position="10"/>
        <end position="32"/>
    </location>
</feature>
<feature type="region of interest" description="Disordered" evidence="1">
    <location>
        <begin position="200"/>
        <end position="241"/>
    </location>
</feature>
<dbReference type="Proteomes" id="UP000467700">
    <property type="component" value="Unassembled WGS sequence"/>
</dbReference>
<dbReference type="EMBL" id="CACVBS010000090">
    <property type="protein sequence ID" value="CAA7270486.1"/>
    <property type="molecule type" value="Genomic_DNA"/>
</dbReference>
<organism evidence="2 3">
    <name type="scientific">Cyclocybe aegerita</name>
    <name type="common">Black poplar mushroom</name>
    <name type="synonym">Agrocybe aegerita</name>
    <dbReference type="NCBI Taxonomy" id="1973307"/>
    <lineage>
        <taxon>Eukaryota</taxon>
        <taxon>Fungi</taxon>
        <taxon>Dikarya</taxon>
        <taxon>Basidiomycota</taxon>
        <taxon>Agaricomycotina</taxon>
        <taxon>Agaricomycetes</taxon>
        <taxon>Agaricomycetidae</taxon>
        <taxon>Agaricales</taxon>
        <taxon>Agaricineae</taxon>
        <taxon>Bolbitiaceae</taxon>
        <taxon>Cyclocybe</taxon>
    </lineage>
</organism>
<comment type="caution">
    <text evidence="2">The sequence shown here is derived from an EMBL/GenBank/DDBJ whole genome shotgun (WGS) entry which is preliminary data.</text>
</comment>
<feature type="compositionally biased region" description="Low complexity" evidence="1">
    <location>
        <begin position="426"/>
        <end position="437"/>
    </location>
</feature>
<feature type="region of interest" description="Disordered" evidence="1">
    <location>
        <begin position="1"/>
        <end position="51"/>
    </location>
</feature>
<feature type="compositionally biased region" description="Basic and acidic residues" evidence="1">
    <location>
        <begin position="200"/>
        <end position="214"/>
    </location>
</feature>
<accession>A0A8S0X0S6</accession>
<reference evidence="2 3" key="1">
    <citation type="submission" date="2020-01" db="EMBL/GenBank/DDBJ databases">
        <authorList>
            <person name="Gupta K D."/>
        </authorList>
    </citation>
    <scope>NUCLEOTIDE SEQUENCE [LARGE SCALE GENOMIC DNA]</scope>
</reference>
<evidence type="ECO:0000313" key="3">
    <source>
        <dbReference type="Proteomes" id="UP000467700"/>
    </source>
</evidence>